<dbReference type="PANTHER" id="PTHR34682">
    <property type="entry name" value="AT HOOK MOTIF-CONTAINING PROTEIN"/>
    <property type="match status" value="1"/>
</dbReference>
<evidence type="ECO:0000313" key="2">
    <source>
        <dbReference type="EMBL" id="KAK3014479.1"/>
    </source>
</evidence>
<feature type="compositionally biased region" description="Polar residues" evidence="1">
    <location>
        <begin position="353"/>
        <end position="375"/>
    </location>
</feature>
<feature type="region of interest" description="Disordered" evidence="1">
    <location>
        <begin position="455"/>
        <end position="478"/>
    </location>
</feature>
<feature type="compositionally biased region" description="Low complexity" evidence="1">
    <location>
        <begin position="382"/>
        <end position="391"/>
    </location>
</feature>
<keyword evidence="3" id="KW-1185">Reference proteome</keyword>
<feature type="region of interest" description="Disordered" evidence="1">
    <location>
        <begin position="312"/>
        <end position="398"/>
    </location>
</feature>
<reference evidence="2" key="1">
    <citation type="submission" date="2022-12" db="EMBL/GenBank/DDBJ databases">
        <title>Draft genome assemblies for two species of Escallonia (Escalloniales).</title>
        <authorList>
            <person name="Chanderbali A."/>
            <person name="Dervinis C."/>
            <person name="Anghel I."/>
            <person name="Soltis D."/>
            <person name="Soltis P."/>
            <person name="Zapata F."/>
        </authorList>
    </citation>
    <scope>NUCLEOTIDE SEQUENCE</scope>
    <source>
        <strain evidence="2">UCBG64.0493</strain>
        <tissue evidence="2">Leaf</tissue>
    </source>
</reference>
<feature type="compositionally biased region" description="Basic residues" evidence="1">
    <location>
        <begin position="84"/>
        <end position="93"/>
    </location>
</feature>
<feature type="compositionally biased region" description="Polar residues" evidence="1">
    <location>
        <begin position="312"/>
        <end position="343"/>
    </location>
</feature>
<proteinExistence type="predicted"/>
<feature type="region of interest" description="Disordered" evidence="1">
    <location>
        <begin position="198"/>
        <end position="225"/>
    </location>
</feature>
<gene>
    <name evidence="2" type="ORF">RJ639_009382</name>
</gene>
<protein>
    <submittedName>
        <fullName evidence="2">Uncharacterized protein</fullName>
    </submittedName>
</protein>
<dbReference type="InterPro" id="IPR045881">
    <property type="entry name" value="MNM1-like"/>
</dbReference>
<dbReference type="EMBL" id="JAVXUP010001214">
    <property type="protein sequence ID" value="KAK3014479.1"/>
    <property type="molecule type" value="Genomic_DNA"/>
</dbReference>
<accession>A0AA88VVT8</accession>
<feature type="region of interest" description="Disordered" evidence="1">
    <location>
        <begin position="63"/>
        <end position="95"/>
    </location>
</feature>
<evidence type="ECO:0000313" key="3">
    <source>
        <dbReference type="Proteomes" id="UP001188597"/>
    </source>
</evidence>
<organism evidence="2 3">
    <name type="scientific">Escallonia herrerae</name>
    <dbReference type="NCBI Taxonomy" id="1293975"/>
    <lineage>
        <taxon>Eukaryota</taxon>
        <taxon>Viridiplantae</taxon>
        <taxon>Streptophyta</taxon>
        <taxon>Embryophyta</taxon>
        <taxon>Tracheophyta</taxon>
        <taxon>Spermatophyta</taxon>
        <taxon>Magnoliopsida</taxon>
        <taxon>eudicotyledons</taxon>
        <taxon>Gunneridae</taxon>
        <taxon>Pentapetalae</taxon>
        <taxon>asterids</taxon>
        <taxon>campanulids</taxon>
        <taxon>Escalloniales</taxon>
        <taxon>Escalloniaceae</taxon>
        <taxon>Escallonia</taxon>
    </lineage>
</organism>
<dbReference type="AlphaFoldDB" id="A0AA88VVT8"/>
<dbReference type="PANTHER" id="PTHR34682:SF1">
    <property type="entry name" value="PROTEIN METABOLIC NETWORK MODULATOR 1"/>
    <property type="match status" value="1"/>
</dbReference>
<dbReference type="Proteomes" id="UP001188597">
    <property type="component" value="Unassembled WGS sequence"/>
</dbReference>
<sequence length="478" mass="52123">MNSVREIFLALQFVESGNYFYVLRETAKPLSFSSETSGFDCPLLFCSVRRTIKPFHRKEIDWNFPKMNQPNEGSNPDASPSIPVKRKRGRPRKDKSLNHVDIARVPPGFRPVSENQPRRLNPIDDANDVVIGQVVTGVVEATFEAGYLLAVKIGNSNTSLRGVVFKPGHFAPITADNDVAPHANMIRRNAVHLPTENRARARGRKRRSREWNEQHMSYPGNGTNQVHGLTPQMALVSTKPKQAPVVAAPSVPLVGSRGTVVPVVLQSVNLSNGLPPGIQVSQSASQDAHMQALKGKHVQTVVPLAVYPPNGSISVNQTQSSPNVTPNGQRDNGPFNQVTSETGQGDVAKPKKSSNVLMSNEMSKGVQGSSQSSEEPNLEGKAACASSAEDSAAPEREIGDMNEPLFVEPLRTFHSGLHNQSASIFKALEHRGGRMTELLQENLNMNQVPQAEHLATGPTVEFHEQKSSETDSRDEETP</sequence>
<name>A0AA88VVT8_9ASTE</name>
<evidence type="ECO:0000256" key="1">
    <source>
        <dbReference type="SAM" id="MobiDB-lite"/>
    </source>
</evidence>
<comment type="caution">
    <text evidence="2">The sequence shown here is derived from an EMBL/GenBank/DDBJ whole genome shotgun (WGS) entry which is preliminary data.</text>
</comment>
<feature type="compositionally biased region" description="Polar residues" evidence="1">
    <location>
        <begin position="66"/>
        <end position="78"/>
    </location>
</feature>
<feature type="compositionally biased region" description="Basic and acidic residues" evidence="1">
    <location>
        <begin position="461"/>
        <end position="478"/>
    </location>
</feature>